<dbReference type="GO" id="GO:0006740">
    <property type="term" value="P:NADPH regeneration"/>
    <property type="evidence" value="ECO:0007669"/>
    <property type="project" value="TreeGrafter"/>
</dbReference>
<protein>
    <recommendedName>
        <fullName evidence="6">Gfo/Idh/MocA-like oxidoreductase N-terminal domain-containing protein</fullName>
    </recommendedName>
</protein>
<evidence type="ECO:0000259" key="3">
    <source>
        <dbReference type="Pfam" id="PF22725"/>
    </source>
</evidence>
<dbReference type="Gene3D" id="3.40.50.720">
    <property type="entry name" value="NAD(P)-binding Rossmann-like Domain"/>
    <property type="match status" value="1"/>
</dbReference>
<dbReference type="OrthoDB" id="5234589at2759"/>
<dbReference type="Pfam" id="PF01408">
    <property type="entry name" value="GFO_IDH_MocA"/>
    <property type="match status" value="1"/>
</dbReference>
<dbReference type="InterPro" id="IPR036291">
    <property type="entry name" value="NAD(P)-bd_dom_sf"/>
</dbReference>
<dbReference type="InterPro" id="IPR000683">
    <property type="entry name" value="Gfo/Idh/MocA-like_OxRdtase_N"/>
</dbReference>
<feature type="domain" description="Gfo/Idh/MocA-like oxidoreductase N-terminal" evidence="2">
    <location>
        <begin position="185"/>
        <end position="305"/>
    </location>
</feature>
<dbReference type="HOGENOM" id="CLU_023194_3_1_1"/>
<dbReference type="PANTHER" id="PTHR42840">
    <property type="entry name" value="NAD(P)-BINDING ROSSMANN-FOLD SUPERFAMILY PROTEIN-RELATED"/>
    <property type="match status" value="1"/>
</dbReference>
<dbReference type="GeneID" id="4322539"/>
<dbReference type="Gene3D" id="3.30.360.10">
    <property type="entry name" value="Dihydrodipicolinate Reductase, domain 2"/>
    <property type="match status" value="1"/>
</dbReference>
<dbReference type="GO" id="GO:0016491">
    <property type="term" value="F:oxidoreductase activity"/>
    <property type="evidence" value="ECO:0007669"/>
    <property type="project" value="TreeGrafter"/>
</dbReference>
<dbReference type="VEuPathDB" id="FungiDB:ATEG_07486"/>
<dbReference type="Pfam" id="PF22725">
    <property type="entry name" value="GFO_IDH_MocA_C3"/>
    <property type="match status" value="1"/>
</dbReference>
<dbReference type="InterPro" id="IPR055170">
    <property type="entry name" value="GFO_IDH_MocA-like_dom"/>
</dbReference>
<name>Q0CFP8_ASPTN</name>
<evidence type="ECO:0000313" key="4">
    <source>
        <dbReference type="EMBL" id="EAU31748.1"/>
    </source>
</evidence>
<dbReference type="SUPFAM" id="SSF51735">
    <property type="entry name" value="NAD(P)-binding Rossmann-fold domains"/>
    <property type="match status" value="1"/>
</dbReference>
<dbReference type="Proteomes" id="UP000007963">
    <property type="component" value="Unassembled WGS sequence"/>
</dbReference>
<dbReference type="AlphaFoldDB" id="Q0CFP8"/>
<dbReference type="eggNOG" id="KOG2742">
    <property type="taxonomic scope" value="Eukaryota"/>
</dbReference>
<dbReference type="SUPFAM" id="SSF55347">
    <property type="entry name" value="Glyceraldehyde-3-phosphate dehydrogenase-like, C-terminal domain"/>
    <property type="match status" value="1"/>
</dbReference>
<comment type="similarity">
    <text evidence="1">Belongs to the Gfo/Idh/MocA family.</text>
</comment>
<accession>Q0CFP8</accession>
<evidence type="ECO:0000259" key="2">
    <source>
        <dbReference type="Pfam" id="PF01408"/>
    </source>
</evidence>
<evidence type="ECO:0000256" key="1">
    <source>
        <dbReference type="ARBA" id="ARBA00010928"/>
    </source>
</evidence>
<reference evidence="5" key="1">
    <citation type="submission" date="2005-09" db="EMBL/GenBank/DDBJ databases">
        <title>Annotation of the Aspergillus terreus NIH2624 genome.</title>
        <authorList>
            <person name="Birren B.W."/>
            <person name="Lander E.S."/>
            <person name="Galagan J.E."/>
            <person name="Nusbaum C."/>
            <person name="Devon K."/>
            <person name="Henn M."/>
            <person name="Ma L.-J."/>
            <person name="Jaffe D.B."/>
            <person name="Butler J."/>
            <person name="Alvarez P."/>
            <person name="Gnerre S."/>
            <person name="Grabherr M."/>
            <person name="Kleber M."/>
            <person name="Mauceli E.W."/>
            <person name="Brockman W."/>
            <person name="Rounsley S."/>
            <person name="Young S.K."/>
            <person name="LaButti K."/>
            <person name="Pushparaj V."/>
            <person name="DeCaprio D."/>
            <person name="Crawford M."/>
            <person name="Koehrsen M."/>
            <person name="Engels R."/>
            <person name="Montgomery P."/>
            <person name="Pearson M."/>
            <person name="Howarth C."/>
            <person name="Larson L."/>
            <person name="Luoma S."/>
            <person name="White J."/>
            <person name="Alvarado L."/>
            <person name="Kodira C.D."/>
            <person name="Zeng Q."/>
            <person name="Oleary S."/>
            <person name="Yandava C."/>
            <person name="Denning D.W."/>
            <person name="Nierman W.C."/>
            <person name="Milne T."/>
            <person name="Madden K."/>
        </authorList>
    </citation>
    <scope>NUCLEOTIDE SEQUENCE [LARGE SCALE GENOMIC DNA]</scope>
    <source>
        <strain evidence="5">NIH 2624 / FGSC A1156</strain>
    </source>
</reference>
<dbReference type="RefSeq" id="XP_001216107.1">
    <property type="nucleotide sequence ID" value="XM_001216107.1"/>
</dbReference>
<dbReference type="OMA" id="NEMQSPE"/>
<dbReference type="STRING" id="341663.Q0CFP8"/>
<feature type="domain" description="GFO/IDH/MocA-like oxidoreductase" evidence="3">
    <location>
        <begin position="324"/>
        <end position="445"/>
    </location>
</feature>
<evidence type="ECO:0008006" key="6">
    <source>
        <dbReference type="Google" id="ProtNLM"/>
    </source>
</evidence>
<gene>
    <name evidence="4" type="ORF">ATEG_07486</name>
</gene>
<sequence length="523" mass="57465">MQACASLAYDFDNPWPFWFFIGKVVSKALFGEEQQLQWLNAVRVRDREFIAFRHIQRETSDPEQLDQEKGTLQVVEVDFSKPVPGEQLKAFWKPARGIIRQRVQDAKYQKGYGKVSVIEKVLVWSRYIIRLKCTIIYNRPIPALHLYTDINFDIVTMAGIALLGAGLFAKEGTSPSPLHQRHDRTNKPAHLPALIEHKADLRAVYSRSRASADSLVALARTLGISPDTAITIYSDDSSTHTLSALLARSDISTVIIALPITTQPSVVQACLAAGKHVLCEKPIAGDLSTAASLITAYETTHKPLGTHFAIAEQFRTDRAFTRARALATTRIGKIVHVHARVWSNIDPAEQANKWLETAWRKSPAYQGGFVLDGGVHFIALVRYVSGLEIVRTASLTAQMRAFLPPLDTVNAAVEFANGAAGSVSISFASRRAAFEFVFVGEEGAVVVKASKTAGESVVVLEGRDGEVLLEESIEGRGVSEEVRVFLEGVETGRMDERLDPRQAYADLAVIESVCQGGGNIRTL</sequence>
<dbReference type="GO" id="GO:0005737">
    <property type="term" value="C:cytoplasm"/>
    <property type="evidence" value="ECO:0007669"/>
    <property type="project" value="TreeGrafter"/>
</dbReference>
<dbReference type="EMBL" id="CH476604">
    <property type="protein sequence ID" value="EAU31748.1"/>
    <property type="molecule type" value="Genomic_DNA"/>
</dbReference>
<dbReference type="PANTHER" id="PTHR42840:SF5">
    <property type="entry name" value="NAD(P)-BINDING ROSSMANN-FOLD SUPERFAMILY PROTEIN"/>
    <property type="match status" value="1"/>
</dbReference>
<proteinExistence type="inferred from homology"/>
<evidence type="ECO:0000313" key="5">
    <source>
        <dbReference type="Proteomes" id="UP000007963"/>
    </source>
</evidence>
<organism evidence="4 5">
    <name type="scientific">Aspergillus terreus (strain NIH 2624 / FGSC A1156)</name>
    <dbReference type="NCBI Taxonomy" id="341663"/>
    <lineage>
        <taxon>Eukaryota</taxon>
        <taxon>Fungi</taxon>
        <taxon>Dikarya</taxon>
        <taxon>Ascomycota</taxon>
        <taxon>Pezizomycotina</taxon>
        <taxon>Eurotiomycetes</taxon>
        <taxon>Eurotiomycetidae</taxon>
        <taxon>Eurotiales</taxon>
        <taxon>Aspergillaceae</taxon>
        <taxon>Aspergillus</taxon>
        <taxon>Aspergillus subgen. Circumdati</taxon>
    </lineage>
</organism>
<dbReference type="GO" id="GO:0000166">
    <property type="term" value="F:nucleotide binding"/>
    <property type="evidence" value="ECO:0007669"/>
    <property type="project" value="InterPro"/>
</dbReference>